<dbReference type="InterPro" id="IPR041898">
    <property type="entry name" value="MAGE_WH1"/>
</dbReference>
<dbReference type="PANTHER" id="PTHR11736">
    <property type="entry name" value="MELANOMA-ASSOCIATED ANTIGEN MAGE ANTIGEN"/>
    <property type="match status" value="1"/>
</dbReference>
<dbReference type="OrthoDB" id="205198at2759"/>
<accession>A0A4P9XXJ2</accession>
<dbReference type="InterPro" id="IPR037445">
    <property type="entry name" value="MAGE"/>
</dbReference>
<evidence type="ECO:0000259" key="1">
    <source>
        <dbReference type="PROSITE" id="PS50838"/>
    </source>
</evidence>
<dbReference type="SMART" id="SM01373">
    <property type="entry name" value="MAGE"/>
    <property type="match status" value="1"/>
</dbReference>
<proteinExistence type="predicted"/>
<dbReference type="GO" id="GO:0005634">
    <property type="term" value="C:nucleus"/>
    <property type="evidence" value="ECO:0007669"/>
    <property type="project" value="TreeGrafter"/>
</dbReference>
<protein>
    <submittedName>
        <fullName evidence="2">MAGE homology domain-containing protein</fullName>
    </submittedName>
</protein>
<keyword evidence="3" id="KW-1185">Reference proteome</keyword>
<dbReference type="PROSITE" id="PS50838">
    <property type="entry name" value="MAGE"/>
    <property type="match status" value="1"/>
</dbReference>
<reference evidence="3" key="1">
    <citation type="journal article" date="2018" name="Nat. Microbiol.">
        <title>Leveraging single-cell genomics to expand the fungal tree of life.</title>
        <authorList>
            <person name="Ahrendt S.R."/>
            <person name="Quandt C.A."/>
            <person name="Ciobanu D."/>
            <person name="Clum A."/>
            <person name="Salamov A."/>
            <person name="Andreopoulos B."/>
            <person name="Cheng J.F."/>
            <person name="Woyke T."/>
            <person name="Pelin A."/>
            <person name="Henrissat B."/>
            <person name="Reynolds N.K."/>
            <person name="Benny G.L."/>
            <person name="Smith M.E."/>
            <person name="James T.Y."/>
            <person name="Grigoriev I.V."/>
        </authorList>
    </citation>
    <scope>NUCLEOTIDE SEQUENCE [LARGE SCALE GENOMIC DNA]</scope>
    <source>
        <strain evidence="3">RSA 1356</strain>
    </source>
</reference>
<feature type="domain" description="MAGE" evidence="1">
    <location>
        <begin position="5"/>
        <end position="215"/>
    </location>
</feature>
<gene>
    <name evidence="2" type="ORF">THASP1DRAFT_27132</name>
</gene>
<name>A0A4P9XXJ2_9FUNG</name>
<dbReference type="Pfam" id="PF01454">
    <property type="entry name" value="MAGE"/>
    <property type="match status" value="1"/>
</dbReference>
<dbReference type="STRING" id="78915.A0A4P9XXJ2"/>
<evidence type="ECO:0000313" key="3">
    <source>
        <dbReference type="Proteomes" id="UP000271241"/>
    </source>
</evidence>
<dbReference type="EMBL" id="KZ992427">
    <property type="protein sequence ID" value="RKP11098.1"/>
    <property type="molecule type" value="Genomic_DNA"/>
</dbReference>
<organism evidence="2 3">
    <name type="scientific">Thamnocephalis sphaerospora</name>
    <dbReference type="NCBI Taxonomy" id="78915"/>
    <lineage>
        <taxon>Eukaryota</taxon>
        <taxon>Fungi</taxon>
        <taxon>Fungi incertae sedis</taxon>
        <taxon>Zoopagomycota</taxon>
        <taxon>Zoopagomycotina</taxon>
        <taxon>Zoopagomycetes</taxon>
        <taxon>Zoopagales</taxon>
        <taxon>Sigmoideomycetaceae</taxon>
        <taxon>Thamnocephalis</taxon>
    </lineage>
</organism>
<dbReference type="AlphaFoldDB" id="A0A4P9XXJ2"/>
<dbReference type="InterPro" id="IPR002190">
    <property type="entry name" value="MHD_dom"/>
</dbReference>
<dbReference type="PANTHER" id="PTHR11736:SF14">
    <property type="entry name" value="NSE3 HOMOLOG, SMC5-SMC6 COMPLEX COMPONENT"/>
    <property type="match status" value="1"/>
</dbReference>
<dbReference type="Gene3D" id="1.10.10.1210">
    <property type="entry name" value="MAGE homology domain, winged helix WH2 motif"/>
    <property type="match status" value="1"/>
</dbReference>
<dbReference type="Gene3D" id="1.10.10.1200">
    <property type="entry name" value="MAGE homology domain, winged helix WH1 motif"/>
    <property type="match status" value="1"/>
</dbReference>
<evidence type="ECO:0000313" key="2">
    <source>
        <dbReference type="EMBL" id="RKP11098.1"/>
    </source>
</evidence>
<sequence>MTLEMNRKVKDLVRLALAAERQRVPLKREDIAKKVLKDHSRAFRVIFEKTQVQLRRVFGMELVELPTREKAQQIGVSAARRAAVHREKTSTNTFVLRSILPAELRHAELIDWGEDAALMGFSMVVLSLIYVNERTLSEERLHHYLRKLGVTERPHPQLKSLEVALMRMVKIGYLDRVTSSGDSGDVSAIEYRWGPRAKVEMDEREMADFVVKVFGDQAPADLVQSIRRASGVIDASTA</sequence>
<dbReference type="InterPro" id="IPR041899">
    <property type="entry name" value="MAGE_WH2"/>
</dbReference>
<dbReference type="Proteomes" id="UP000271241">
    <property type="component" value="Unassembled WGS sequence"/>
</dbReference>
<dbReference type="GO" id="GO:0006281">
    <property type="term" value="P:DNA repair"/>
    <property type="evidence" value="ECO:0007669"/>
    <property type="project" value="TreeGrafter"/>
</dbReference>